<dbReference type="Gene3D" id="3.40.50.2000">
    <property type="entry name" value="Glycogen Phosphorylase B"/>
    <property type="match status" value="2"/>
</dbReference>
<comment type="caution">
    <text evidence="2">The sequence shown here is derived from an EMBL/GenBank/DDBJ whole genome shotgun (WGS) entry which is preliminary data.</text>
</comment>
<dbReference type="RefSeq" id="WP_124029113.1">
    <property type="nucleotide sequence ID" value="NZ_JBHRSN010000013.1"/>
</dbReference>
<dbReference type="OrthoDB" id="9803238at2"/>
<dbReference type="AlphaFoldDB" id="A0A3N5Z4K1"/>
<dbReference type="InterPro" id="IPR029767">
    <property type="entry name" value="WecB-like"/>
</dbReference>
<accession>A0A3N5Z4K1</accession>
<dbReference type="InterPro" id="IPR003331">
    <property type="entry name" value="UDP_GlcNAc_Epimerase_2_dom"/>
</dbReference>
<dbReference type="Proteomes" id="UP000275281">
    <property type="component" value="Unassembled WGS sequence"/>
</dbReference>
<feature type="domain" description="UDP-N-acetylglucosamine 2-epimerase" evidence="1">
    <location>
        <begin position="24"/>
        <end position="359"/>
    </location>
</feature>
<protein>
    <submittedName>
        <fullName evidence="2">UDP-N-acetylglucosamine 2-epimerase (Hydrolyzing)</fullName>
        <ecNumber evidence="2">3.2.1.183</ecNumber>
    </submittedName>
</protein>
<dbReference type="Pfam" id="PF02350">
    <property type="entry name" value="Epimerase_2"/>
    <property type="match status" value="1"/>
</dbReference>
<organism evidence="2 3">
    <name type="scientific">Alteromonas sediminis</name>
    <dbReference type="NCBI Taxonomy" id="2259342"/>
    <lineage>
        <taxon>Bacteria</taxon>
        <taxon>Pseudomonadati</taxon>
        <taxon>Pseudomonadota</taxon>
        <taxon>Gammaproteobacteria</taxon>
        <taxon>Alteromonadales</taxon>
        <taxon>Alteromonadaceae</taxon>
        <taxon>Alteromonas/Salinimonas group</taxon>
        <taxon>Alteromonas</taxon>
    </lineage>
</organism>
<proteinExistence type="predicted"/>
<dbReference type="SUPFAM" id="SSF53756">
    <property type="entry name" value="UDP-Glycosyltransferase/glycogen phosphorylase"/>
    <property type="match status" value="1"/>
</dbReference>
<dbReference type="PANTHER" id="PTHR43174:SF3">
    <property type="entry name" value="UDP-N-ACETYLGLUCOSAMINE 2-EPIMERASE"/>
    <property type="match status" value="1"/>
</dbReference>
<dbReference type="GO" id="GO:0006047">
    <property type="term" value="P:UDP-N-acetylglucosamine metabolic process"/>
    <property type="evidence" value="ECO:0007669"/>
    <property type="project" value="InterPro"/>
</dbReference>
<keyword evidence="3" id="KW-1185">Reference proteome</keyword>
<dbReference type="EC" id="3.2.1.183" evidence="2"/>
<keyword evidence="2" id="KW-0378">Hydrolase</keyword>
<reference evidence="2 3" key="1">
    <citation type="submission" date="2018-11" db="EMBL/GenBank/DDBJ databases">
        <authorList>
            <person name="Ye M.-Q."/>
            <person name="Du Z.-J."/>
        </authorList>
    </citation>
    <scope>NUCLEOTIDE SEQUENCE [LARGE SCALE GENOMIC DNA]</scope>
    <source>
        <strain evidence="2 3">U0105</strain>
    </source>
</reference>
<evidence type="ECO:0000313" key="2">
    <source>
        <dbReference type="EMBL" id="RPJ64984.1"/>
    </source>
</evidence>
<keyword evidence="2" id="KW-0326">Glycosidase</keyword>
<dbReference type="PANTHER" id="PTHR43174">
    <property type="entry name" value="UDP-N-ACETYLGLUCOSAMINE 2-EPIMERASE"/>
    <property type="match status" value="1"/>
</dbReference>
<sequence>MRKITFITGTRADFGKLKSLITILQNDPKYHVDVFATGMHLNTMYGGTIDEIHKSGIKNVFPYINHSSIEHMDRTLAKTVDGLSLFVETHQPDLIVVHGDRAEALAGSIVGSLNNILVAHIEGGEVSGTIDELIRHAVSKMSHIHFVANDEAKGRLIQLGEYEQAIHVIGSPDLDLMRPSNLPELGYVKRWYDIPFEHYAMAILHPVTTEHEQTREQARQFVDGLIESKKNYIVVYPNNDLGSNEIIDEYKRIKCHKNFRVFPSIRFEFFLKLLEQSEFIIGNSSCGIREAPYYNIPAIDLGNRQKNRCSLPSIHNCPCEANHMLEALKLLPVMRRNAQHATDKPFGTGDSDARFKTVLDSTSFWETGKQKYFQDLVG</sequence>
<evidence type="ECO:0000259" key="1">
    <source>
        <dbReference type="Pfam" id="PF02350"/>
    </source>
</evidence>
<evidence type="ECO:0000313" key="3">
    <source>
        <dbReference type="Proteomes" id="UP000275281"/>
    </source>
</evidence>
<dbReference type="GO" id="GO:0004553">
    <property type="term" value="F:hydrolase activity, hydrolyzing O-glycosyl compounds"/>
    <property type="evidence" value="ECO:0007669"/>
    <property type="project" value="InterPro"/>
</dbReference>
<dbReference type="EMBL" id="RPOK01000006">
    <property type="protein sequence ID" value="RPJ64984.1"/>
    <property type="molecule type" value="Genomic_DNA"/>
</dbReference>
<dbReference type="NCBIfam" id="TIGR03568">
    <property type="entry name" value="NeuC_NnaA"/>
    <property type="match status" value="1"/>
</dbReference>
<gene>
    <name evidence="2" type="primary">neuC</name>
    <name evidence="2" type="ORF">DRW07_16830</name>
</gene>
<name>A0A3N5Z4K1_9ALTE</name>
<dbReference type="InterPro" id="IPR020004">
    <property type="entry name" value="UDP-GlcNAc_Epase"/>
</dbReference>